<dbReference type="PANTHER" id="PTHR20938">
    <property type="entry name" value="INTEGRATOR COMPLEX SUBUNIT 4"/>
    <property type="match status" value="1"/>
</dbReference>
<evidence type="ECO:0000313" key="4">
    <source>
        <dbReference type="Proteomes" id="UP000290809"/>
    </source>
</evidence>
<sequence>LAEGSGRIRRRLHHLLSQCRLASAPCLISLLDGLLQNLRRYPEDRDNLWSLLRTHSWLNGPEPVKEDPAYLTVLLLVLNAEPSIPGMLAKFPRHVASTKIYLQELLPSLLPKTVVNDEFQNVSPLDVPNKKLCLSTDGTLNASTIMEHCSLYKFIASTICRICKLFIMIHNELSSYHLSFKQNNLEEKCNNQHFKIPCYKYQSRRNALLSHLIFNDLINCIKKLNHNSKLKNLLYWLILITTIGWLLVSANSLSSSSSTSSSSTSSSSSSTSLSSSLTTTTTTSLSMDKSLQLNYNFKEKLIHPIYERIMKLLNKAIRNSLKVSS</sequence>
<name>A0A430QUV0_SCHBO</name>
<proteinExistence type="predicted"/>
<dbReference type="AlphaFoldDB" id="A0A430QUV0"/>
<keyword evidence="2" id="KW-0472">Membrane</keyword>
<gene>
    <name evidence="3" type="ORF">DC041_0000130</name>
</gene>
<dbReference type="GO" id="GO:0032039">
    <property type="term" value="C:integrator complex"/>
    <property type="evidence" value="ECO:0007669"/>
    <property type="project" value="TreeGrafter"/>
</dbReference>
<keyword evidence="4" id="KW-1185">Reference proteome</keyword>
<feature type="region of interest" description="Disordered" evidence="1">
    <location>
        <begin position="256"/>
        <end position="277"/>
    </location>
</feature>
<dbReference type="PANTHER" id="PTHR20938:SF0">
    <property type="entry name" value="INTEGRATOR COMPLEX SUBUNIT 4"/>
    <property type="match status" value="1"/>
</dbReference>
<comment type="caution">
    <text evidence="3">The sequence shown here is derived from an EMBL/GenBank/DDBJ whole genome shotgun (WGS) entry which is preliminary data.</text>
</comment>
<dbReference type="STRING" id="6184.A0A430QUV0"/>
<keyword evidence="2" id="KW-0812">Transmembrane</keyword>
<feature type="non-terminal residue" evidence="3">
    <location>
        <position position="1"/>
    </location>
</feature>
<reference evidence="3 4" key="1">
    <citation type="journal article" date="2019" name="PLoS Pathog.">
        <title>Genome sequence of the bovine parasite Schistosoma bovis Tanzania.</title>
        <authorList>
            <person name="Oey H."/>
            <person name="Zakrzewski M."/>
            <person name="Gobert G."/>
            <person name="Gravermann K."/>
            <person name="Stoye J."/>
            <person name="Jones M."/>
            <person name="Mcmanus D."/>
            <person name="Krause L."/>
        </authorList>
    </citation>
    <scope>NUCLEOTIDE SEQUENCE [LARGE SCALE GENOMIC DNA]</scope>
    <source>
        <strain evidence="3 4">TAN1997</strain>
    </source>
</reference>
<dbReference type="Proteomes" id="UP000290809">
    <property type="component" value="Unassembled WGS sequence"/>
</dbReference>
<protein>
    <submittedName>
        <fullName evidence="3">Uncharacterized protein</fullName>
    </submittedName>
</protein>
<organism evidence="3 4">
    <name type="scientific">Schistosoma bovis</name>
    <name type="common">Blood fluke</name>
    <dbReference type="NCBI Taxonomy" id="6184"/>
    <lineage>
        <taxon>Eukaryota</taxon>
        <taxon>Metazoa</taxon>
        <taxon>Spiralia</taxon>
        <taxon>Lophotrochozoa</taxon>
        <taxon>Platyhelminthes</taxon>
        <taxon>Trematoda</taxon>
        <taxon>Digenea</taxon>
        <taxon>Strigeidida</taxon>
        <taxon>Schistosomatoidea</taxon>
        <taxon>Schistosomatidae</taxon>
        <taxon>Schistosoma</taxon>
    </lineage>
</organism>
<evidence type="ECO:0000256" key="1">
    <source>
        <dbReference type="SAM" id="MobiDB-lite"/>
    </source>
</evidence>
<dbReference type="GO" id="GO:0016180">
    <property type="term" value="P:snRNA processing"/>
    <property type="evidence" value="ECO:0007669"/>
    <property type="project" value="TreeGrafter"/>
</dbReference>
<keyword evidence="2" id="KW-1133">Transmembrane helix</keyword>
<dbReference type="EMBL" id="QMKO01000032">
    <property type="protein sequence ID" value="RTG91472.1"/>
    <property type="molecule type" value="Genomic_DNA"/>
</dbReference>
<evidence type="ECO:0000256" key="2">
    <source>
        <dbReference type="SAM" id="Phobius"/>
    </source>
</evidence>
<evidence type="ECO:0000313" key="3">
    <source>
        <dbReference type="EMBL" id="RTG91472.1"/>
    </source>
</evidence>
<accession>A0A430QUV0</accession>
<feature type="transmembrane region" description="Helical" evidence="2">
    <location>
        <begin position="233"/>
        <end position="253"/>
    </location>
</feature>